<dbReference type="OrthoDB" id="408373at2759"/>
<protein>
    <submittedName>
        <fullName evidence="3">Alpha/Beta hydrolase protein</fullName>
    </submittedName>
</protein>
<evidence type="ECO:0000313" key="4">
    <source>
        <dbReference type="Proteomes" id="UP000770015"/>
    </source>
</evidence>
<sequence>MTSELVIPRPGSQSGSPQAPISGPTEAVFTATFGALLPPVKYLTITTGKAAYYEIPPSAAADGISGPDRVLFVHGVQTPALGMLPLARALQSSFPQSHLALVDLWGHGLSDTPILPHEPSLFHELIDALLDHLGWPTAHIVGYSFGGATTVGYVATRPSRVQSFTLVAPAGLIPSAAFPPEQKAHLQAGCDEAAARDWVLQFLEGGDLVVPADWKERVQKGEVVAEAVREWQMRMHPGHTASVVAVVRDGGVMDNDALFVKAAGTGIPSLAVLGEKDGLCSKEQLEQLGLKDVVVVPDVGHGVVRERVPEVASSIQAFWSKLVKQ</sequence>
<dbReference type="AlphaFoldDB" id="A0A9P8VGA4"/>
<dbReference type="InterPro" id="IPR029058">
    <property type="entry name" value="AB_hydrolase_fold"/>
</dbReference>
<keyword evidence="4" id="KW-1185">Reference proteome</keyword>
<dbReference type="PANTHER" id="PTHR43194:SF2">
    <property type="entry name" value="PEROXISOMAL MEMBRANE PROTEIN LPX1"/>
    <property type="match status" value="1"/>
</dbReference>
<dbReference type="Gene3D" id="3.40.50.1820">
    <property type="entry name" value="alpha/beta hydrolase"/>
    <property type="match status" value="1"/>
</dbReference>
<dbReference type="PRINTS" id="PR00111">
    <property type="entry name" value="ABHYDROLASE"/>
</dbReference>
<dbReference type="Proteomes" id="UP000770015">
    <property type="component" value="Unassembled WGS sequence"/>
</dbReference>
<proteinExistence type="predicted"/>
<evidence type="ECO:0000259" key="2">
    <source>
        <dbReference type="Pfam" id="PF00561"/>
    </source>
</evidence>
<dbReference type="InterPro" id="IPR000073">
    <property type="entry name" value="AB_hydrolase_1"/>
</dbReference>
<dbReference type="InterPro" id="IPR050228">
    <property type="entry name" value="Carboxylesterase_BioH"/>
</dbReference>
<keyword evidence="3" id="KW-0378">Hydrolase</keyword>
<organism evidence="3 4">
    <name type="scientific">Plectosphaerella plurivora</name>
    <dbReference type="NCBI Taxonomy" id="936078"/>
    <lineage>
        <taxon>Eukaryota</taxon>
        <taxon>Fungi</taxon>
        <taxon>Dikarya</taxon>
        <taxon>Ascomycota</taxon>
        <taxon>Pezizomycotina</taxon>
        <taxon>Sordariomycetes</taxon>
        <taxon>Hypocreomycetidae</taxon>
        <taxon>Glomerellales</taxon>
        <taxon>Plectosphaerellaceae</taxon>
        <taxon>Plectosphaerella</taxon>
    </lineage>
</organism>
<gene>
    <name evidence="3" type="ORF">F5X68DRAFT_203846</name>
</gene>
<evidence type="ECO:0000313" key="3">
    <source>
        <dbReference type="EMBL" id="KAH6689528.1"/>
    </source>
</evidence>
<dbReference type="PANTHER" id="PTHR43194">
    <property type="entry name" value="HYDROLASE ALPHA/BETA FOLD FAMILY"/>
    <property type="match status" value="1"/>
</dbReference>
<accession>A0A9P8VGA4</accession>
<reference evidence="3" key="1">
    <citation type="journal article" date="2021" name="Nat. Commun.">
        <title>Genetic determinants of endophytism in the Arabidopsis root mycobiome.</title>
        <authorList>
            <person name="Mesny F."/>
            <person name="Miyauchi S."/>
            <person name="Thiergart T."/>
            <person name="Pickel B."/>
            <person name="Atanasova L."/>
            <person name="Karlsson M."/>
            <person name="Huettel B."/>
            <person name="Barry K.W."/>
            <person name="Haridas S."/>
            <person name="Chen C."/>
            <person name="Bauer D."/>
            <person name="Andreopoulos W."/>
            <person name="Pangilinan J."/>
            <person name="LaButti K."/>
            <person name="Riley R."/>
            <person name="Lipzen A."/>
            <person name="Clum A."/>
            <person name="Drula E."/>
            <person name="Henrissat B."/>
            <person name="Kohler A."/>
            <person name="Grigoriev I.V."/>
            <person name="Martin F.M."/>
            <person name="Hacquard S."/>
        </authorList>
    </citation>
    <scope>NUCLEOTIDE SEQUENCE</scope>
    <source>
        <strain evidence="3">MPI-SDFR-AT-0117</strain>
    </source>
</reference>
<dbReference type="GO" id="GO:0016787">
    <property type="term" value="F:hydrolase activity"/>
    <property type="evidence" value="ECO:0007669"/>
    <property type="project" value="UniProtKB-KW"/>
</dbReference>
<dbReference type="EMBL" id="JAGSXJ010000007">
    <property type="protein sequence ID" value="KAH6689528.1"/>
    <property type="molecule type" value="Genomic_DNA"/>
</dbReference>
<feature type="region of interest" description="Disordered" evidence="1">
    <location>
        <begin position="1"/>
        <end position="21"/>
    </location>
</feature>
<comment type="caution">
    <text evidence="3">The sequence shown here is derived from an EMBL/GenBank/DDBJ whole genome shotgun (WGS) entry which is preliminary data.</text>
</comment>
<dbReference type="SUPFAM" id="SSF53474">
    <property type="entry name" value="alpha/beta-Hydrolases"/>
    <property type="match status" value="1"/>
</dbReference>
<feature type="domain" description="AB hydrolase-1" evidence="2">
    <location>
        <begin position="70"/>
        <end position="301"/>
    </location>
</feature>
<dbReference type="Pfam" id="PF00561">
    <property type="entry name" value="Abhydrolase_1"/>
    <property type="match status" value="1"/>
</dbReference>
<name>A0A9P8VGA4_9PEZI</name>
<evidence type="ECO:0000256" key="1">
    <source>
        <dbReference type="SAM" id="MobiDB-lite"/>
    </source>
</evidence>